<feature type="transmembrane region" description="Helical" evidence="8">
    <location>
        <begin position="36"/>
        <end position="54"/>
    </location>
</feature>
<dbReference type="GO" id="GO:0005886">
    <property type="term" value="C:plasma membrane"/>
    <property type="evidence" value="ECO:0007669"/>
    <property type="project" value="UniProtKB-SubCell"/>
</dbReference>
<evidence type="ECO:0000256" key="8">
    <source>
        <dbReference type="SAM" id="Phobius"/>
    </source>
</evidence>
<dbReference type="PANTHER" id="PTHR36838">
    <property type="entry name" value="AUXIN EFFLUX CARRIER FAMILY PROTEIN"/>
    <property type="match status" value="1"/>
</dbReference>
<feature type="transmembrane region" description="Helical" evidence="8">
    <location>
        <begin position="126"/>
        <end position="146"/>
    </location>
</feature>
<protein>
    <recommendedName>
        <fullName evidence="11">Transporter</fullName>
    </recommendedName>
</protein>
<feature type="transmembrane region" description="Helical" evidence="8">
    <location>
        <begin position="97"/>
        <end position="114"/>
    </location>
</feature>
<dbReference type="PANTHER" id="PTHR36838:SF1">
    <property type="entry name" value="SLR1864 PROTEIN"/>
    <property type="match status" value="1"/>
</dbReference>
<evidence type="ECO:0000256" key="2">
    <source>
        <dbReference type="ARBA" id="ARBA00010145"/>
    </source>
</evidence>
<name>A0A369BCL6_9FIRM</name>
<feature type="transmembrane region" description="Helical" evidence="8">
    <location>
        <begin position="192"/>
        <end position="212"/>
    </location>
</feature>
<dbReference type="EMBL" id="QPJT01000003">
    <property type="protein sequence ID" value="RCX19292.1"/>
    <property type="molecule type" value="Genomic_DNA"/>
</dbReference>
<sequence>MNVFFYIIINIMLPIFLLAGVGFIVQRKFRLDTRTFSKLSIYVFVPVLIFTKVYEAEITIGLLATVFIYIMAVQAVLLIIGEGAARLLKYPRSKKKCFINSLIFFNSGNYGLPLTELVYKGDPLAYMGQIFIILVQNVMTSSFGVFQASSGSSGYKKALRDVIKMPFLYVIAAVVLVRALNIQLPQPVMVPLGYISDAFIAFALITLGVQLAEIRVGFNLRDMSVASVLRLVVSPLIGYAIVSMLGIQGVLAQSLILGVATPTAVNTAIIAREFDNEPDYASQNVFVSTVLSPITVSIIIYLLNGTA</sequence>
<keyword evidence="6 8" id="KW-1133">Transmembrane helix</keyword>
<feature type="transmembrane region" description="Helical" evidence="8">
    <location>
        <begin position="283"/>
        <end position="303"/>
    </location>
</feature>
<keyword evidence="5 8" id="KW-0812">Transmembrane</keyword>
<feature type="transmembrane region" description="Helical" evidence="8">
    <location>
        <begin position="167"/>
        <end position="186"/>
    </location>
</feature>
<keyword evidence="7 8" id="KW-0472">Membrane</keyword>
<dbReference type="InterPro" id="IPR038770">
    <property type="entry name" value="Na+/solute_symporter_sf"/>
</dbReference>
<feature type="transmembrane region" description="Helical" evidence="8">
    <location>
        <begin position="6"/>
        <end position="24"/>
    </location>
</feature>
<dbReference type="InterPro" id="IPR004776">
    <property type="entry name" value="Mem_transp_PIN-like"/>
</dbReference>
<gene>
    <name evidence="9" type="ORF">DFR58_10336</name>
</gene>
<dbReference type="Gene3D" id="1.20.1530.20">
    <property type="match status" value="1"/>
</dbReference>
<keyword evidence="4" id="KW-1003">Cell membrane</keyword>
<evidence type="ECO:0000256" key="3">
    <source>
        <dbReference type="ARBA" id="ARBA00022448"/>
    </source>
</evidence>
<dbReference type="GO" id="GO:0055085">
    <property type="term" value="P:transmembrane transport"/>
    <property type="evidence" value="ECO:0007669"/>
    <property type="project" value="InterPro"/>
</dbReference>
<reference evidence="9 10" key="1">
    <citation type="submission" date="2018-07" db="EMBL/GenBank/DDBJ databases">
        <title>Genomic Encyclopedia of Type Strains, Phase IV (KMG-IV): sequencing the most valuable type-strain genomes for metagenomic binning, comparative biology and taxonomic classification.</title>
        <authorList>
            <person name="Goeker M."/>
        </authorList>
    </citation>
    <scope>NUCLEOTIDE SEQUENCE [LARGE SCALE GENOMIC DNA]</scope>
    <source>
        <strain evidence="9 10">DSM 27016</strain>
    </source>
</reference>
<keyword evidence="10" id="KW-1185">Reference proteome</keyword>
<proteinExistence type="inferred from homology"/>
<evidence type="ECO:0000256" key="1">
    <source>
        <dbReference type="ARBA" id="ARBA00004651"/>
    </source>
</evidence>
<evidence type="ECO:0000256" key="4">
    <source>
        <dbReference type="ARBA" id="ARBA00022475"/>
    </source>
</evidence>
<evidence type="ECO:0000313" key="9">
    <source>
        <dbReference type="EMBL" id="RCX19292.1"/>
    </source>
</evidence>
<accession>A0A369BCL6</accession>
<dbReference type="AlphaFoldDB" id="A0A369BCL6"/>
<evidence type="ECO:0000256" key="7">
    <source>
        <dbReference type="ARBA" id="ARBA00023136"/>
    </source>
</evidence>
<evidence type="ECO:0000256" key="5">
    <source>
        <dbReference type="ARBA" id="ARBA00022692"/>
    </source>
</evidence>
<evidence type="ECO:0000256" key="6">
    <source>
        <dbReference type="ARBA" id="ARBA00022989"/>
    </source>
</evidence>
<organism evidence="9 10">
    <name type="scientific">Anaerobacterium chartisolvens</name>
    <dbReference type="NCBI Taxonomy" id="1297424"/>
    <lineage>
        <taxon>Bacteria</taxon>
        <taxon>Bacillati</taxon>
        <taxon>Bacillota</taxon>
        <taxon>Clostridia</taxon>
        <taxon>Eubacteriales</taxon>
        <taxon>Oscillospiraceae</taxon>
        <taxon>Anaerobacterium</taxon>
    </lineage>
</organism>
<evidence type="ECO:0008006" key="11">
    <source>
        <dbReference type="Google" id="ProtNLM"/>
    </source>
</evidence>
<evidence type="ECO:0000313" key="10">
    <source>
        <dbReference type="Proteomes" id="UP000253034"/>
    </source>
</evidence>
<comment type="similarity">
    <text evidence="2">Belongs to the auxin efflux carrier (TC 2.A.69) family.</text>
</comment>
<dbReference type="Proteomes" id="UP000253034">
    <property type="component" value="Unassembled WGS sequence"/>
</dbReference>
<feature type="transmembrane region" description="Helical" evidence="8">
    <location>
        <begin position="60"/>
        <end position="85"/>
    </location>
</feature>
<comment type="subcellular location">
    <subcellularLocation>
        <location evidence="1">Cell membrane</location>
        <topology evidence="1">Multi-pass membrane protein</topology>
    </subcellularLocation>
</comment>
<feature type="transmembrane region" description="Helical" evidence="8">
    <location>
        <begin position="224"/>
        <end position="245"/>
    </location>
</feature>
<keyword evidence="3" id="KW-0813">Transport</keyword>
<comment type="caution">
    <text evidence="9">The sequence shown here is derived from an EMBL/GenBank/DDBJ whole genome shotgun (WGS) entry which is preliminary data.</text>
</comment>
<dbReference type="Pfam" id="PF03547">
    <property type="entry name" value="Mem_trans"/>
    <property type="match status" value="1"/>
</dbReference>